<name>A0A3L6TIC8_PANMI</name>
<keyword evidence="3" id="KW-1185">Reference proteome</keyword>
<feature type="domain" description="No apical meristem-associated C-terminal" evidence="1">
    <location>
        <begin position="245"/>
        <end position="341"/>
    </location>
</feature>
<comment type="caution">
    <text evidence="2">The sequence shown here is derived from an EMBL/GenBank/DDBJ whole genome shotgun (WGS) entry which is preliminary data.</text>
</comment>
<dbReference type="Pfam" id="PF14303">
    <property type="entry name" value="NAM-associated"/>
    <property type="match status" value="1"/>
</dbReference>
<dbReference type="PANTHER" id="PTHR45224">
    <property type="entry name" value="OS01G0527900 PROTEIN-RELATED"/>
    <property type="match status" value="1"/>
</dbReference>
<organism evidence="2 3">
    <name type="scientific">Panicum miliaceum</name>
    <name type="common">Proso millet</name>
    <name type="synonym">Broomcorn millet</name>
    <dbReference type="NCBI Taxonomy" id="4540"/>
    <lineage>
        <taxon>Eukaryota</taxon>
        <taxon>Viridiplantae</taxon>
        <taxon>Streptophyta</taxon>
        <taxon>Embryophyta</taxon>
        <taxon>Tracheophyta</taxon>
        <taxon>Spermatophyta</taxon>
        <taxon>Magnoliopsida</taxon>
        <taxon>Liliopsida</taxon>
        <taxon>Poales</taxon>
        <taxon>Poaceae</taxon>
        <taxon>PACMAD clade</taxon>
        <taxon>Panicoideae</taxon>
        <taxon>Panicodae</taxon>
        <taxon>Paniceae</taxon>
        <taxon>Panicinae</taxon>
        <taxon>Panicum</taxon>
        <taxon>Panicum sect. Panicum</taxon>
    </lineage>
</organism>
<dbReference type="EMBL" id="PQIB02000002">
    <property type="protein sequence ID" value="RLN36486.1"/>
    <property type="molecule type" value="Genomic_DNA"/>
</dbReference>
<proteinExistence type="predicted"/>
<sequence length="347" mass="38480">MEIPSAGAPVVTPPGAQPVPPPAIASMFGPGAWCPPGPAPSTTPSSAPYWLAGHHPGMASSSARGPWWAPPVVGASSNTENSDLQVWGSDCHPPGGFVNLLKKNTPSPAQVVSNRSLSQPINVGDDTNDGDGARTEKRLLWTKEEDLRLVSAWLNNSNDPIQANYKKNDQYWKDVTAVFNSTTPRNRARLVNQVKDHFGRIKKRVAWFCGSWKEANALWASGESDVDLMERALASYEADQKNDGPFMFKHCWDVLRKEPKWDAYLERLAVLEQDNRKFSEEDVGQPFSLDDARDEWPMGGKRAKEQKKTKLKDQDCIIDLEDELHKFVDAQNTANESRKSVQQPCAC</sequence>
<dbReference type="AlphaFoldDB" id="A0A3L6TIC8"/>
<dbReference type="InterPro" id="IPR029466">
    <property type="entry name" value="NAM-associated_C"/>
</dbReference>
<dbReference type="OrthoDB" id="672681at2759"/>
<protein>
    <recommendedName>
        <fullName evidence="1">No apical meristem-associated C-terminal domain-containing protein</fullName>
    </recommendedName>
</protein>
<evidence type="ECO:0000259" key="1">
    <source>
        <dbReference type="Pfam" id="PF14303"/>
    </source>
</evidence>
<reference evidence="3" key="1">
    <citation type="journal article" date="2019" name="Nat. Commun.">
        <title>The genome of broomcorn millet.</title>
        <authorList>
            <person name="Zou C."/>
            <person name="Miki D."/>
            <person name="Li D."/>
            <person name="Tang Q."/>
            <person name="Xiao L."/>
            <person name="Rajput S."/>
            <person name="Deng P."/>
            <person name="Jia W."/>
            <person name="Huang R."/>
            <person name="Zhang M."/>
            <person name="Sun Y."/>
            <person name="Hu J."/>
            <person name="Fu X."/>
            <person name="Schnable P.S."/>
            <person name="Li F."/>
            <person name="Zhang H."/>
            <person name="Feng B."/>
            <person name="Zhu X."/>
            <person name="Liu R."/>
            <person name="Schnable J.C."/>
            <person name="Zhu J.-K."/>
            <person name="Zhang H."/>
        </authorList>
    </citation>
    <scope>NUCLEOTIDE SEQUENCE [LARGE SCALE GENOMIC DNA]</scope>
</reference>
<dbReference type="Proteomes" id="UP000275267">
    <property type="component" value="Unassembled WGS sequence"/>
</dbReference>
<evidence type="ECO:0000313" key="3">
    <source>
        <dbReference type="Proteomes" id="UP000275267"/>
    </source>
</evidence>
<gene>
    <name evidence="2" type="ORF">C2845_PM03G04690</name>
</gene>
<dbReference type="PANTHER" id="PTHR45224:SF16">
    <property type="entry name" value="OS01G0527900 PROTEIN"/>
    <property type="match status" value="1"/>
</dbReference>
<evidence type="ECO:0000313" key="2">
    <source>
        <dbReference type="EMBL" id="RLN36486.1"/>
    </source>
</evidence>
<accession>A0A3L6TIC8</accession>